<evidence type="ECO:0000256" key="2">
    <source>
        <dbReference type="ARBA" id="ARBA00022525"/>
    </source>
</evidence>
<gene>
    <name evidence="6" type="primary">AVEN_156109_1</name>
    <name evidence="6" type="ORF">TNCT_637934</name>
</gene>
<dbReference type="EMBL" id="BMAO01009816">
    <property type="protein sequence ID" value="GFR33480.1"/>
    <property type="molecule type" value="Genomic_DNA"/>
</dbReference>
<evidence type="ECO:0000256" key="3">
    <source>
        <dbReference type="ARBA" id="ARBA00022729"/>
    </source>
</evidence>
<comment type="caution">
    <text evidence="6">The sequence shown here is derived from an EMBL/GenBank/DDBJ whole genome shotgun (WGS) entry which is preliminary data.</text>
</comment>
<sequence length="1483" mass="159461">MIGCEIYVMHHSQPRIDDEKEREGEKKIPERREKTSVSVFVTSPVVRFNIKRSESPVCESKQNRIMKLLSAAWIALLTLQAVSGKSLQEKTPEGSKGGHQCEYQGKKYAEGEDLPTHRLCLSCKCSKDFTEPNDRQCDVIQCPQTNHLELGCMPVYNDTGCCPASWKCEKSPGLAKCDKRYFKHYEVKECTPVYDEGAECPKKFNCPKDLKVDDKVCQFGGRLYQAGEDIDTGNPCQICSCQRDWSGDGLDIRCIAVECPSAFGPPLNDSCREVFEAGKCCSVRVECDKEGEKKKPEKTCEYGGHTYRLGEKIYPEEEPCLICTCNEQWTGLYGNSCKVHDCALERERKQLLKGCLPIYHEAACCPIEFFCGTAEEGFENKTVPVLNAADIESGNTCVFKGAHYKVGDVLDFHHPTNCVTCTCSTPPDFTCIHKSCPRPPNDDYENCPFSYTPGQCCPTYECDAGLHHLAARAPMPQCSPVQCPQGCTEVTIHNSCPFCQCQEKLCSPPLCAPECAVHYEEGKCPTCKCSEDQDETPLILQCSPIKCPANCHEVVSSFGCPMCVCGAICTPPKCEPSCRLQRDVPVGECPGCVCESGHEVGALQCSPVKCPATCREAVGESGCPSCVCDTVCSPPKCEPGCKVDTSPQTPGSCPGCVCGDQEPAPKLQCAPVKCGPLCHEAFDGSGCPSCICDPLCSPPACKEGCHLEYNPTLGPCPGCVCNATREDCPRVQCGNQCEEKVGQDGCPTCVCGPLCTTPKCDAGCHLEYDRLAGPCPSCVCFDQDVLGLQCSMPKCDDDCLIDYNARPCPTCTCGVTTGIQCSPPKCEGGCRIDYSAKPCPSCVCNETKSDLPMIQCSMPKCEDGCRIDYNAKPCPTCTCVRRSSPRRPPQCSLPRCDPGCEIDYRASPCPNCVCRMQFNFGIQCSPPKCEPGCEIDYNTKPCPSCACGSKVIIFSLTALVVWEPILFVQSCEYPSGIICSPPKCDPGCQVDLSAKPCPTCVCLGSKSGVSGILCSPPKCDPGCKINYDSRPCPSCSCGETPTGGIPDIMCSPPKCDEGCRIDYNTKPCPSCSCADKNPPTLQCSMPRCAPGCSVDYTSKPCPSCSCKISSAPVFSSAGLPTIQCSMPKCDPGCTIDYSTKPCPSCTCQIGGLPTLQCSMPKCDPGCTIDYSTKPCPSCTCQIGGLPTLQCSMPKCDPGCAIDYSTKPCPGCKCQTGGLPTIQCSMPKCDPGCTIDYSSKPCPSCSCQGGGAPTIQCSPPKCDPGCTLDYNTKPCPACNCGGTIPSVQCAPVKCEIHCQQVVGGDGCPTCQCPHCSPPRCGPGCRVDTNTRPCPTCVCDRYQRRYAMQMNVFGDPFCSTMKCGPGCQRALTPPSPSERCPMCTCRGKSGESLTCAAMRCELPCRFERFSEHGCPSCICNPIPCPEIDCPPGHAPKKSNWQRCPRCQPIEPQVLPVLQCSPPKCDPGCNIDYSTQPCPSCSCKGT</sequence>
<protein>
    <recommendedName>
        <fullName evidence="5">VWFC domain-containing protein</fullName>
    </recommendedName>
</protein>
<reference evidence="6" key="1">
    <citation type="submission" date="2020-07" db="EMBL/GenBank/DDBJ databases">
        <title>Multicomponent nature underlies the extraordinary mechanical properties of spider dragline silk.</title>
        <authorList>
            <person name="Kono N."/>
            <person name="Nakamura H."/>
            <person name="Mori M."/>
            <person name="Yoshida Y."/>
            <person name="Ohtoshi R."/>
            <person name="Malay A.D."/>
            <person name="Moran D.A.P."/>
            <person name="Tomita M."/>
            <person name="Numata K."/>
            <person name="Arakawa K."/>
        </authorList>
    </citation>
    <scope>NUCLEOTIDE SEQUENCE</scope>
</reference>
<feature type="domain" description="VWFC" evidence="5">
    <location>
        <begin position="395"/>
        <end position="463"/>
    </location>
</feature>
<evidence type="ECO:0000259" key="5">
    <source>
        <dbReference type="PROSITE" id="PS50184"/>
    </source>
</evidence>
<keyword evidence="7" id="KW-1185">Reference proteome</keyword>
<evidence type="ECO:0000256" key="4">
    <source>
        <dbReference type="SAM" id="MobiDB-lite"/>
    </source>
</evidence>
<feature type="region of interest" description="Disordered" evidence="4">
    <location>
        <begin position="13"/>
        <end position="32"/>
    </location>
</feature>
<proteinExistence type="predicted"/>
<dbReference type="InterPro" id="IPR052424">
    <property type="entry name" value="Kielin_Chordin-BMP_Reg"/>
</dbReference>
<dbReference type="Proteomes" id="UP000887116">
    <property type="component" value="Unassembled WGS sequence"/>
</dbReference>
<keyword evidence="3" id="KW-0732">Signal</keyword>
<name>A0A8X6JFM8_TRICU</name>
<evidence type="ECO:0000313" key="7">
    <source>
        <dbReference type="Proteomes" id="UP000887116"/>
    </source>
</evidence>
<keyword evidence="2" id="KW-0964">Secreted</keyword>
<accession>A0A8X6JFM8</accession>
<dbReference type="PROSITE" id="PS50184">
    <property type="entry name" value="VWFC_2"/>
    <property type="match status" value="2"/>
</dbReference>
<feature type="compositionally biased region" description="Basic and acidic residues" evidence="4">
    <location>
        <begin position="14"/>
        <end position="32"/>
    </location>
</feature>
<dbReference type="SMART" id="SM00214">
    <property type="entry name" value="VWC"/>
    <property type="match status" value="2"/>
</dbReference>
<evidence type="ECO:0000313" key="6">
    <source>
        <dbReference type="EMBL" id="GFR33480.1"/>
    </source>
</evidence>
<dbReference type="PANTHER" id="PTHR46698">
    <property type="entry name" value="CROSSVEINLESS 2"/>
    <property type="match status" value="1"/>
</dbReference>
<dbReference type="InterPro" id="IPR001007">
    <property type="entry name" value="VWF_dom"/>
</dbReference>
<evidence type="ECO:0000256" key="1">
    <source>
        <dbReference type="ARBA" id="ARBA00004613"/>
    </source>
</evidence>
<comment type="subcellular location">
    <subcellularLocation>
        <location evidence="1">Secreted</location>
    </subcellularLocation>
</comment>
<dbReference type="PANTHER" id="PTHR46698:SF3">
    <property type="entry name" value="TENECTIN ISOFORM 1-RELATED"/>
    <property type="match status" value="1"/>
</dbReference>
<organism evidence="6 7">
    <name type="scientific">Trichonephila clavata</name>
    <name type="common">Joro spider</name>
    <name type="synonym">Nephila clavata</name>
    <dbReference type="NCBI Taxonomy" id="2740835"/>
    <lineage>
        <taxon>Eukaryota</taxon>
        <taxon>Metazoa</taxon>
        <taxon>Ecdysozoa</taxon>
        <taxon>Arthropoda</taxon>
        <taxon>Chelicerata</taxon>
        <taxon>Arachnida</taxon>
        <taxon>Araneae</taxon>
        <taxon>Araneomorphae</taxon>
        <taxon>Entelegynae</taxon>
        <taxon>Araneoidea</taxon>
        <taxon>Nephilidae</taxon>
        <taxon>Trichonephila</taxon>
    </lineage>
</organism>
<feature type="domain" description="VWFC" evidence="5">
    <location>
        <begin position="215"/>
        <end position="288"/>
    </location>
</feature>
<dbReference type="GO" id="GO:0005576">
    <property type="term" value="C:extracellular region"/>
    <property type="evidence" value="ECO:0007669"/>
    <property type="project" value="UniProtKB-SubCell"/>
</dbReference>